<dbReference type="GO" id="GO:0042149">
    <property type="term" value="P:cellular response to glucose starvation"/>
    <property type="evidence" value="ECO:0007669"/>
    <property type="project" value="TreeGrafter"/>
</dbReference>
<feature type="compositionally biased region" description="Basic and acidic residues" evidence="1">
    <location>
        <begin position="93"/>
        <end position="106"/>
    </location>
</feature>
<feature type="compositionally biased region" description="Low complexity" evidence="1">
    <location>
        <begin position="780"/>
        <end position="790"/>
    </location>
</feature>
<feature type="region of interest" description="Disordered" evidence="1">
    <location>
        <begin position="959"/>
        <end position="978"/>
    </location>
</feature>
<dbReference type="InterPro" id="IPR013860">
    <property type="entry name" value="AreA_GATA"/>
</dbReference>
<feature type="compositionally biased region" description="Acidic residues" evidence="1">
    <location>
        <begin position="134"/>
        <end position="147"/>
    </location>
</feature>
<accession>A0A7H9HTK7</accession>
<proteinExistence type="predicted"/>
<feature type="region of interest" description="Disordered" evidence="1">
    <location>
        <begin position="651"/>
        <end position="822"/>
    </location>
</feature>
<feature type="compositionally biased region" description="Low complexity" evidence="1">
    <location>
        <begin position="124"/>
        <end position="133"/>
    </location>
</feature>
<dbReference type="InterPro" id="IPR052292">
    <property type="entry name" value="Glucose_repression_reg"/>
</dbReference>
<gene>
    <name evidence="3" type="ORF">HG537_0D04170</name>
</gene>
<reference evidence="3 4" key="1">
    <citation type="submission" date="2020-06" db="EMBL/GenBank/DDBJ databases">
        <title>The yeast mating-type switching endonuclease HO is a domesticated member of an unorthodox homing genetic element family.</title>
        <authorList>
            <person name="Coughlan A.Y."/>
            <person name="Lombardi L."/>
            <person name="Braun-Galleani S."/>
            <person name="Martos A.R."/>
            <person name="Galeote V."/>
            <person name="Bigey F."/>
            <person name="Dequin S."/>
            <person name="Byrne K.P."/>
            <person name="Wolfe K.H."/>
        </authorList>
    </citation>
    <scope>NUCLEOTIDE SEQUENCE [LARGE SCALE GENOMIC DNA]</scope>
    <source>
        <strain evidence="3 4">CBS2947</strain>
    </source>
</reference>
<dbReference type="Pfam" id="PF08550">
    <property type="entry name" value="GATA_AreA"/>
    <property type="match status" value="1"/>
</dbReference>
<feature type="domain" description="Nitrogen regulatory protein areA GATA-like" evidence="2">
    <location>
        <begin position="206"/>
        <end position="237"/>
    </location>
</feature>
<name>A0A7H9HTK7_9SACH</name>
<evidence type="ECO:0000313" key="4">
    <source>
        <dbReference type="Proteomes" id="UP000510647"/>
    </source>
</evidence>
<feature type="compositionally biased region" description="Basic and acidic residues" evidence="1">
    <location>
        <begin position="148"/>
        <end position="157"/>
    </location>
</feature>
<feature type="compositionally biased region" description="Polar residues" evidence="1">
    <location>
        <begin position="718"/>
        <end position="743"/>
    </location>
</feature>
<dbReference type="Proteomes" id="UP000510647">
    <property type="component" value="Chromosome 4"/>
</dbReference>
<dbReference type="EMBL" id="CP059270">
    <property type="protein sequence ID" value="QLQ80416.1"/>
    <property type="molecule type" value="Genomic_DNA"/>
</dbReference>
<sequence>MGSESAAYFADHNQSQLERQKSNSAPTTPTFNGSSNGNNIYGDDDMGPSVSMAVQADDDESFQKTTFNLKRTRSMGYFDDYIDPTKKLLGKSTSKEDGVSKERDDFEVSENSDDYDDDDDYNTDSDSGSGSYSDNDDNDNFENEQEEADHNGYESRPHGLSPSVSPPPADADTLLLPQDDNDLMREPERHVDYLSHNWNEWDISKSWKYIILKKKKRTEDLVNAARLENASWRTWAKARNHLKTVLPEIVNWSKDSDVTWLYGPIVRDRDEDDASDVERGYGSDDENSKRIAAPTKVVMKKTPNSPTPKPILKKRTVSEILAENSEWKLNEVKKLINEMKHASVVMDPYGGVKTPKDAYDDYDALAAKVNAQYYRSNQAHGSQTIETNSSKKVSDLISRKFGSNNRYSNGQQAQSRHAAQEESKSAQDGQPSSEHIESPFTFLKSNFKTEKSNKTRHIHFNDRVEQCMALATPASDSEYSDDENGTFFPRSIRKETSSKNQDGLQSAESSGSSSSGDESDEDDDNAGLFINPTISRRTESNSHYTDSSSQNSSVHSRVPLNPIIKLLPATTLNYGSDEEDPDNEEYNGYGNAVSHNVNTYRGYDYMYDYNSVYTGDTSNFLPVDGCDVVDVPDGIDLHAAMAADSASTYEMGHAVSPSNREPGRHSKQLGTNSLFYDSSQSSDSDSEEQFIEDSQYRSSDDDDDSLSLRRTVSFGKNGKTNSLRDLTKPASSSSFQPVKTRSFITGKALNAIDKNQEKSTAQEHTANGKKPIRPRCLKHNSSSSSFIFNSDSDEDSEDDEDGSDSAIQVEERSSIKSDKTDENVVDCQKSFFSSFKQSKPVPPQSTVVSSDPMTFTSSIPSQVSDMSKSLRLKNSSSLAEVGASDVAISGSFSPRSDSVKSVVSNQGIVNKTSNELREMNEHLEAYHLDDQNETTDDDANESIQKMMLNARELAQKYLHSWKKPDSKQDDSRAGSIGT</sequence>
<dbReference type="GO" id="GO:0005773">
    <property type="term" value="C:vacuole"/>
    <property type="evidence" value="ECO:0007669"/>
    <property type="project" value="GOC"/>
</dbReference>
<dbReference type="PANTHER" id="PTHR28051:SF1">
    <property type="entry name" value="PROTEIN MTL1-RELATED"/>
    <property type="match status" value="1"/>
</dbReference>
<dbReference type="AlphaFoldDB" id="A0A7H9HTK7"/>
<feature type="compositionally biased region" description="Polar residues" evidence="1">
    <location>
        <begin position="401"/>
        <end position="417"/>
    </location>
</feature>
<feature type="compositionally biased region" description="Acidic residues" evidence="1">
    <location>
        <begin position="791"/>
        <end position="803"/>
    </location>
</feature>
<evidence type="ECO:0000256" key="1">
    <source>
        <dbReference type="SAM" id="MobiDB-lite"/>
    </source>
</evidence>
<feature type="compositionally biased region" description="Acidic residues" evidence="1">
    <location>
        <begin position="107"/>
        <end position="123"/>
    </location>
</feature>
<feature type="compositionally biased region" description="Basic and acidic residues" evidence="1">
    <location>
        <begin position="809"/>
        <end position="822"/>
    </location>
</feature>
<feature type="region of interest" description="Disordered" evidence="1">
    <location>
        <begin position="1"/>
        <end position="176"/>
    </location>
</feature>
<feature type="compositionally biased region" description="Basic and acidic residues" evidence="1">
    <location>
        <begin position="962"/>
        <end position="972"/>
    </location>
</feature>
<feature type="region of interest" description="Disordered" evidence="1">
    <location>
        <begin position="495"/>
        <end position="556"/>
    </location>
</feature>
<dbReference type="PANTHER" id="PTHR28051">
    <property type="entry name" value="PROTEIN MTL1-RELATED"/>
    <property type="match status" value="1"/>
</dbReference>
<feature type="compositionally biased region" description="Polar residues" evidence="1">
    <location>
        <begin position="12"/>
        <end position="39"/>
    </location>
</feature>
<feature type="region of interest" description="Disordered" evidence="1">
    <location>
        <begin position="401"/>
        <end position="437"/>
    </location>
</feature>
<protein>
    <recommendedName>
        <fullName evidence="2">Nitrogen regulatory protein areA GATA-like domain-containing protein</fullName>
    </recommendedName>
</protein>
<organism evidence="3 4">
    <name type="scientific">Torulaspora globosa</name>
    <dbReference type="NCBI Taxonomy" id="48254"/>
    <lineage>
        <taxon>Eukaryota</taxon>
        <taxon>Fungi</taxon>
        <taxon>Dikarya</taxon>
        <taxon>Ascomycota</taxon>
        <taxon>Saccharomycotina</taxon>
        <taxon>Saccharomycetes</taxon>
        <taxon>Saccharomycetales</taxon>
        <taxon>Saccharomycetaceae</taxon>
        <taxon>Torulaspora</taxon>
    </lineage>
</organism>
<feature type="compositionally biased region" description="Polar residues" evidence="1">
    <location>
        <begin position="498"/>
        <end position="507"/>
    </location>
</feature>
<dbReference type="OrthoDB" id="5563539at2759"/>
<feature type="compositionally biased region" description="Low complexity" evidence="1">
    <location>
        <begin position="547"/>
        <end position="556"/>
    </location>
</feature>
<evidence type="ECO:0000313" key="3">
    <source>
        <dbReference type="EMBL" id="QLQ80416.1"/>
    </source>
</evidence>
<keyword evidence="4" id="KW-1185">Reference proteome</keyword>
<evidence type="ECO:0000259" key="2">
    <source>
        <dbReference type="Pfam" id="PF08550"/>
    </source>
</evidence>
<dbReference type="GO" id="GO:0007039">
    <property type="term" value="P:protein catabolic process in the vacuole"/>
    <property type="evidence" value="ECO:0007669"/>
    <property type="project" value="TreeGrafter"/>
</dbReference>